<feature type="region of interest" description="Disordered" evidence="1">
    <location>
        <begin position="209"/>
        <end position="228"/>
    </location>
</feature>
<dbReference type="EMBL" id="PVTF01000014">
    <property type="protein sequence ID" value="PRY35370.1"/>
    <property type="molecule type" value="Genomic_DNA"/>
</dbReference>
<keyword evidence="3" id="KW-1185">Reference proteome</keyword>
<dbReference type="RefSeq" id="WP_106193908.1">
    <property type="nucleotide sequence ID" value="NZ_PVTF01000014.1"/>
</dbReference>
<comment type="caution">
    <text evidence="2">The sequence shown here is derived from an EMBL/GenBank/DDBJ whole genome shotgun (WGS) entry which is preliminary data.</text>
</comment>
<dbReference type="Proteomes" id="UP000239494">
    <property type="component" value="Unassembled WGS sequence"/>
</dbReference>
<evidence type="ECO:0000313" key="3">
    <source>
        <dbReference type="Proteomes" id="UP000239494"/>
    </source>
</evidence>
<accession>A0A2T0SPN5</accession>
<sequence length="228" mass="24600">MTGSLPPDVAVWQRGERTVLLPTDLLVRLEQAWAARNRVNVAQEVHAEVVEYSPKALDVVESSLRQRVVAAAAERNHTLMSTTGPLWTQRVDTGAGLEPDFTRDVPWQRGTPLHDWAGVLVCRISGLAIPLIEEAPPSATAPDRNPTAEEDAVPAPADPADLKTPAEWAEVHNATVTKPDGWTNGTRTDGPRGFDEPITGAEFARRCFASTVDHHHPRPASAAPKAGA</sequence>
<evidence type="ECO:0000313" key="2">
    <source>
        <dbReference type="EMBL" id="PRY35370.1"/>
    </source>
</evidence>
<organism evidence="2 3">
    <name type="scientific">Umezawaea tangerina</name>
    <dbReference type="NCBI Taxonomy" id="84725"/>
    <lineage>
        <taxon>Bacteria</taxon>
        <taxon>Bacillati</taxon>
        <taxon>Actinomycetota</taxon>
        <taxon>Actinomycetes</taxon>
        <taxon>Pseudonocardiales</taxon>
        <taxon>Pseudonocardiaceae</taxon>
        <taxon>Umezawaea</taxon>
    </lineage>
</organism>
<name>A0A2T0SPN5_9PSEU</name>
<dbReference type="AlphaFoldDB" id="A0A2T0SPN5"/>
<feature type="region of interest" description="Disordered" evidence="1">
    <location>
        <begin position="135"/>
        <end position="158"/>
    </location>
</feature>
<gene>
    <name evidence="2" type="ORF">CLV43_114288</name>
</gene>
<reference evidence="2 3" key="1">
    <citation type="submission" date="2018-03" db="EMBL/GenBank/DDBJ databases">
        <title>Genomic Encyclopedia of Archaeal and Bacterial Type Strains, Phase II (KMG-II): from individual species to whole genera.</title>
        <authorList>
            <person name="Goeker M."/>
        </authorList>
    </citation>
    <scope>NUCLEOTIDE SEQUENCE [LARGE SCALE GENOMIC DNA]</scope>
    <source>
        <strain evidence="2 3">DSM 44720</strain>
    </source>
</reference>
<feature type="region of interest" description="Disordered" evidence="1">
    <location>
        <begin position="176"/>
        <end position="198"/>
    </location>
</feature>
<evidence type="ECO:0000256" key="1">
    <source>
        <dbReference type="SAM" id="MobiDB-lite"/>
    </source>
</evidence>
<proteinExistence type="predicted"/>
<protein>
    <submittedName>
        <fullName evidence="2">Uncharacterized protein</fullName>
    </submittedName>
</protein>